<evidence type="ECO:0000256" key="4">
    <source>
        <dbReference type="ARBA" id="ARBA00022597"/>
    </source>
</evidence>
<feature type="transmembrane region" description="Helical" evidence="17">
    <location>
        <begin position="426"/>
        <end position="448"/>
    </location>
</feature>
<keyword evidence="9 17" id="KW-1133">Transmembrane helix</keyword>
<feature type="domain" description="PTS EIIC type-1" evidence="20">
    <location>
        <begin position="117"/>
        <end position="463"/>
    </location>
</feature>
<evidence type="ECO:0000256" key="10">
    <source>
        <dbReference type="ARBA" id="ARBA00023136"/>
    </source>
</evidence>
<evidence type="ECO:0000256" key="15">
    <source>
        <dbReference type="ARBA" id="ARBA00081008"/>
    </source>
</evidence>
<comment type="catalytic activity">
    <reaction evidence="13">
        <text>N(pros)-phospho-L-histidyl-[protein](out) + sucrose = sucrose 6(G)-phosphate(in) + L-histidyl-[protein]</text>
        <dbReference type="Rhea" id="RHEA:49236"/>
        <dbReference type="Rhea" id="RHEA-COMP:9745"/>
        <dbReference type="Rhea" id="RHEA-COMP:9746"/>
        <dbReference type="ChEBI" id="CHEBI:17992"/>
        <dbReference type="ChEBI" id="CHEBI:29979"/>
        <dbReference type="ChEBI" id="CHEBI:64837"/>
        <dbReference type="ChEBI" id="CHEBI:91002"/>
        <dbReference type="EC" id="2.7.1.211"/>
    </reaction>
</comment>
<dbReference type="InterPro" id="IPR001996">
    <property type="entry name" value="PTS_IIB_1"/>
</dbReference>
<evidence type="ECO:0000256" key="12">
    <source>
        <dbReference type="ARBA" id="ARBA00045139"/>
    </source>
</evidence>
<evidence type="ECO:0000256" key="5">
    <source>
        <dbReference type="ARBA" id="ARBA00022679"/>
    </source>
</evidence>
<dbReference type="RefSeq" id="WP_141053461.1">
    <property type="nucleotide sequence ID" value="NZ_CP018176.1"/>
</dbReference>
<dbReference type="PROSITE" id="PS51098">
    <property type="entry name" value="PTS_EIIB_TYPE_1"/>
    <property type="match status" value="1"/>
</dbReference>
<dbReference type="FunFam" id="2.70.70.10:FF:000001">
    <property type="entry name" value="PTS system glucose-specific IIA component"/>
    <property type="match status" value="1"/>
</dbReference>
<evidence type="ECO:0000259" key="19">
    <source>
        <dbReference type="PROSITE" id="PS51098"/>
    </source>
</evidence>
<dbReference type="AlphaFoldDB" id="A0A3S6QPZ6"/>
<dbReference type="EMBL" id="CP018176">
    <property type="protein sequence ID" value="AUJ29749.1"/>
    <property type="molecule type" value="Genomic_DNA"/>
</dbReference>
<evidence type="ECO:0000256" key="14">
    <source>
        <dbReference type="ARBA" id="ARBA00074554"/>
    </source>
</evidence>
<accession>A0A3S6QPZ6</accession>
<dbReference type="InterPro" id="IPR018113">
    <property type="entry name" value="PTrfase_EIIB_Cys"/>
</dbReference>
<comment type="function">
    <text evidence="12">The phosphoenolpyruvate-dependent sugar phosphotransferase system (sugar PTS), a major carbohydrate active transport system, catalyzes the phosphorylation of incoming sugar substrates concomitantly with their translocation across the cell membrane. This system is involved in sucrose transport.</text>
</comment>
<feature type="transmembrane region" description="Helical" evidence="17">
    <location>
        <begin position="379"/>
        <end position="396"/>
    </location>
</feature>
<evidence type="ECO:0000256" key="17">
    <source>
        <dbReference type="SAM" id="Phobius"/>
    </source>
</evidence>
<organism evidence="21 22">
    <name type="scientific">Liquorilactobacillus hordei</name>
    <dbReference type="NCBI Taxonomy" id="468911"/>
    <lineage>
        <taxon>Bacteria</taxon>
        <taxon>Bacillati</taxon>
        <taxon>Bacillota</taxon>
        <taxon>Bacilli</taxon>
        <taxon>Lactobacillales</taxon>
        <taxon>Lactobacillaceae</taxon>
        <taxon>Liquorilactobacillus</taxon>
    </lineage>
</organism>
<dbReference type="GO" id="GO:0005886">
    <property type="term" value="C:plasma membrane"/>
    <property type="evidence" value="ECO:0007669"/>
    <property type="project" value="UniProtKB-SubCell"/>
</dbReference>
<dbReference type="Proteomes" id="UP000314960">
    <property type="component" value="Chromosome"/>
</dbReference>
<dbReference type="PROSITE" id="PS51093">
    <property type="entry name" value="PTS_EIIA_TYPE_1"/>
    <property type="match status" value="1"/>
</dbReference>
<feature type="transmembrane region" description="Helical" evidence="17">
    <location>
        <begin position="352"/>
        <end position="373"/>
    </location>
</feature>
<evidence type="ECO:0000313" key="22">
    <source>
        <dbReference type="Proteomes" id="UP000314960"/>
    </source>
</evidence>
<keyword evidence="6" id="KW-0598">Phosphotransferase system</keyword>
<dbReference type="Pfam" id="PF00358">
    <property type="entry name" value="PTS_EIIA_1"/>
    <property type="match status" value="1"/>
</dbReference>
<proteinExistence type="predicted"/>
<evidence type="ECO:0000259" key="18">
    <source>
        <dbReference type="PROSITE" id="PS51093"/>
    </source>
</evidence>
<dbReference type="KEGG" id="lhw:BSQ49_05795"/>
<dbReference type="FunFam" id="3.30.1360.60:FF:000001">
    <property type="entry name" value="PTS system glucose-specific IIBC component PtsG"/>
    <property type="match status" value="1"/>
</dbReference>
<dbReference type="NCBIfam" id="TIGR00830">
    <property type="entry name" value="PTBA"/>
    <property type="match status" value="1"/>
</dbReference>
<feature type="domain" description="PTS EIIB type-1" evidence="19">
    <location>
        <begin position="4"/>
        <end position="86"/>
    </location>
</feature>
<dbReference type="InterPro" id="IPR050558">
    <property type="entry name" value="PTS_Sugar-Specific_Components"/>
</dbReference>
<dbReference type="InterPro" id="IPR011297">
    <property type="entry name" value="PTS_IIABC_b_glu"/>
</dbReference>
<feature type="domain" description="PTS EIIA type-1" evidence="18">
    <location>
        <begin position="484"/>
        <end position="588"/>
    </location>
</feature>
<dbReference type="InterPro" id="IPR013013">
    <property type="entry name" value="PTS_EIIC_1"/>
</dbReference>
<keyword evidence="10 17" id="KW-0472">Membrane</keyword>
<protein>
    <recommendedName>
        <fullName evidence="14">PTS system sucrose-specific EIIBCA component</fullName>
        <ecNumber evidence="11">2.7.1.211</ecNumber>
    </recommendedName>
    <alternativeName>
        <fullName evidence="15">EIIBCA-Scr</fullName>
    </alternativeName>
</protein>
<dbReference type="InterPro" id="IPR011055">
    <property type="entry name" value="Dup_hybrid_motif"/>
</dbReference>
<comment type="subcellular location">
    <subcellularLocation>
        <location evidence="1">Cell membrane</location>
        <topology evidence="1">Multi-pass membrane protein</topology>
    </subcellularLocation>
</comment>
<dbReference type="PANTHER" id="PTHR30175:SF1">
    <property type="entry name" value="PTS SYSTEM ARBUTIN-, CELLOBIOSE-, AND SALICIN-SPECIFIC EIIBC COMPONENT-RELATED"/>
    <property type="match status" value="1"/>
</dbReference>
<dbReference type="GO" id="GO:0016301">
    <property type="term" value="F:kinase activity"/>
    <property type="evidence" value="ECO:0007669"/>
    <property type="project" value="UniProtKB-KW"/>
</dbReference>
<feature type="active site" description="Phosphocysteine intermediate; for EIIB activity" evidence="16">
    <location>
        <position position="26"/>
    </location>
</feature>
<dbReference type="PROSITE" id="PS00371">
    <property type="entry name" value="PTS_EIIA_TYPE_1_HIS"/>
    <property type="match status" value="1"/>
</dbReference>
<reference evidence="21 22" key="1">
    <citation type="submission" date="2016-11" db="EMBL/GenBank/DDBJ databases">
        <title>Interaction between Lactobacillus species and yeast in water kefir.</title>
        <authorList>
            <person name="Behr J."/>
            <person name="Xu D."/>
            <person name="Vogel R.F."/>
        </authorList>
    </citation>
    <scope>NUCLEOTIDE SEQUENCE [LARGE SCALE GENOMIC DNA]</scope>
    <source>
        <strain evidence="21 22">TMW 1.1822</strain>
    </source>
</reference>
<dbReference type="CDD" id="cd00212">
    <property type="entry name" value="PTS_IIB_glc"/>
    <property type="match status" value="1"/>
</dbReference>
<evidence type="ECO:0000256" key="16">
    <source>
        <dbReference type="PROSITE-ProRule" id="PRU00421"/>
    </source>
</evidence>
<dbReference type="GO" id="GO:0090589">
    <property type="term" value="F:protein-phosphocysteine-trehalose phosphotransferase system transporter activity"/>
    <property type="evidence" value="ECO:0007669"/>
    <property type="project" value="TreeGrafter"/>
</dbReference>
<evidence type="ECO:0000256" key="7">
    <source>
        <dbReference type="ARBA" id="ARBA00022692"/>
    </source>
</evidence>
<feature type="transmembrane region" description="Helical" evidence="17">
    <location>
        <begin position="143"/>
        <end position="162"/>
    </location>
</feature>
<dbReference type="Pfam" id="PF00367">
    <property type="entry name" value="PTS_EIIB"/>
    <property type="match status" value="1"/>
</dbReference>
<feature type="transmembrane region" description="Helical" evidence="17">
    <location>
        <begin position="174"/>
        <end position="192"/>
    </location>
</feature>
<dbReference type="EC" id="2.7.1.211" evidence="11"/>
<dbReference type="InterPro" id="IPR003352">
    <property type="entry name" value="PTS_EIIC"/>
</dbReference>
<feature type="transmembrane region" description="Helical" evidence="17">
    <location>
        <begin position="322"/>
        <end position="340"/>
    </location>
</feature>
<keyword evidence="2" id="KW-0813">Transport</keyword>
<dbReference type="Pfam" id="PF02378">
    <property type="entry name" value="PTS_EIIC"/>
    <property type="match status" value="1"/>
</dbReference>
<dbReference type="SUPFAM" id="SSF55604">
    <property type="entry name" value="Glucose permease domain IIB"/>
    <property type="match status" value="1"/>
</dbReference>
<dbReference type="GO" id="GO:0015771">
    <property type="term" value="P:trehalose transport"/>
    <property type="evidence" value="ECO:0007669"/>
    <property type="project" value="TreeGrafter"/>
</dbReference>
<dbReference type="NCBIfam" id="TIGR01995">
    <property type="entry name" value="PTS-II-ABC-beta"/>
    <property type="match status" value="1"/>
</dbReference>
<dbReference type="PROSITE" id="PS01035">
    <property type="entry name" value="PTS_EIIB_TYPE_1_CYS"/>
    <property type="match status" value="1"/>
</dbReference>
<evidence type="ECO:0000256" key="8">
    <source>
        <dbReference type="ARBA" id="ARBA00022777"/>
    </source>
</evidence>
<keyword evidence="4" id="KW-0762">Sugar transport</keyword>
<gene>
    <name evidence="21" type="ORF">BSQ49_05795</name>
</gene>
<sequence length="626" mass="67445">MKDQELANQILKKVGGKENVNSLIHCVTRLRFKLKDETIAKTEEIKNLDGVITVVKSGGQYQVVIGDNVEQIYDRIIPRLDETMAGKPVQEEKQKTSLGNTAVQLLSALFTPILGPLAASGILKGFLVLLTLTNVLSTKSGTYMILYASADALFYFLPILLGFSAAKVFKTNQYMGAVIGAALVYPSMVSAYNSGQTLHFIGVPVVLMSYVQTLIPIIAAVFFLSVVEKFLNRVIPKSLKGIFVPLLSLIIVVPITFLVVGPITSTLSTWLATAVLALYKLIPPLAGFILAGIWQLAVLLGLHWAFIPIFLNNIATKGFDPINAMLYCTVFGQVGAALAMTIKAKDVKFRELGTTAVISGFLGITEPIIYGITIPHKKSFVMASIGSAFGGAIAGFSSAKMYGGFASGGIFGIPMFIGSHGINSEFIGFLFSLIVAFTVALVLTLLLVPSVKSGEHDSTLSKKESAVIEAPVDGTIEPLTNVNDQVFSKELMGPGVAIIPSKGEIYAPFDGKVISVFPTKHAIGLRSDNGLELFIHIGIDTVNLKGKYFKSLIKNNQNIKKGQLLETFDIKSIKEHGYDITISVVVTNINEIGDIDVKFQSGTVNVGDIIIENRIAEELIDHGKLI</sequence>
<dbReference type="InterPro" id="IPR036878">
    <property type="entry name" value="Glu_permease_IIB"/>
</dbReference>
<evidence type="ECO:0000256" key="6">
    <source>
        <dbReference type="ARBA" id="ARBA00022683"/>
    </source>
</evidence>
<evidence type="ECO:0000313" key="21">
    <source>
        <dbReference type="EMBL" id="AUJ29749.1"/>
    </source>
</evidence>
<dbReference type="InterPro" id="IPR001127">
    <property type="entry name" value="PTS_EIIA_1_perm"/>
</dbReference>
<feature type="transmembrane region" description="Helical" evidence="17">
    <location>
        <begin position="102"/>
        <end position="123"/>
    </location>
</feature>
<evidence type="ECO:0000256" key="1">
    <source>
        <dbReference type="ARBA" id="ARBA00004651"/>
    </source>
</evidence>
<dbReference type="Gene3D" id="3.30.1360.60">
    <property type="entry name" value="Glucose permease domain IIB"/>
    <property type="match status" value="1"/>
</dbReference>
<evidence type="ECO:0000259" key="20">
    <source>
        <dbReference type="PROSITE" id="PS51103"/>
    </source>
</evidence>
<name>A0A3S6QPZ6_9LACO</name>
<dbReference type="PROSITE" id="PS51103">
    <property type="entry name" value="PTS_EIIC_TYPE_1"/>
    <property type="match status" value="1"/>
</dbReference>
<evidence type="ECO:0000256" key="9">
    <source>
        <dbReference type="ARBA" id="ARBA00022989"/>
    </source>
</evidence>
<keyword evidence="8" id="KW-0418">Kinase</keyword>
<feature type="transmembrane region" description="Helical" evidence="17">
    <location>
        <begin position="239"/>
        <end position="257"/>
    </location>
</feature>
<dbReference type="SUPFAM" id="SSF51261">
    <property type="entry name" value="Duplicated hybrid motif"/>
    <property type="match status" value="1"/>
</dbReference>
<feature type="transmembrane region" description="Helical" evidence="17">
    <location>
        <begin position="198"/>
        <end position="227"/>
    </location>
</feature>
<feature type="transmembrane region" description="Helical" evidence="17">
    <location>
        <begin position="288"/>
        <end position="310"/>
    </location>
</feature>
<dbReference type="PANTHER" id="PTHR30175">
    <property type="entry name" value="PHOSPHOTRANSFERASE SYSTEM TRANSPORT PROTEIN"/>
    <property type="match status" value="1"/>
</dbReference>
<dbReference type="Gene3D" id="2.70.70.10">
    <property type="entry name" value="Glucose Permease (Domain IIA)"/>
    <property type="match status" value="1"/>
</dbReference>
<evidence type="ECO:0000256" key="3">
    <source>
        <dbReference type="ARBA" id="ARBA00022475"/>
    </source>
</evidence>
<feature type="transmembrane region" description="Helical" evidence="17">
    <location>
        <begin position="403"/>
        <end position="420"/>
    </location>
</feature>
<keyword evidence="3" id="KW-1003">Cell membrane</keyword>
<evidence type="ECO:0000256" key="11">
    <source>
        <dbReference type="ARBA" id="ARBA00044053"/>
    </source>
</evidence>
<evidence type="ECO:0000256" key="2">
    <source>
        <dbReference type="ARBA" id="ARBA00022448"/>
    </source>
</evidence>
<dbReference type="GO" id="GO:0008982">
    <property type="term" value="F:protein-N(PI)-phosphohistidine-sugar phosphotransferase activity"/>
    <property type="evidence" value="ECO:0007669"/>
    <property type="project" value="InterPro"/>
</dbReference>
<evidence type="ECO:0000256" key="13">
    <source>
        <dbReference type="ARBA" id="ARBA00048931"/>
    </source>
</evidence>
<keyword evidence="7 17" id="KW-0812">Transmembrane</keyword>
<dbReference type="GO" id="GO:0009401">
    <property type="term" value="P:phosphoenolpyruvate-dependent sugar phosphotransferase system"/>
    <property type="evidence" value="ECO:0007669"/>
    <property type="project" value="UniProtKB-KW"/>
</dbReference>
<keyword evidence="5" id="KW-0808">Transferase</keyword>